<accession>A0A2N7PI30</accession>
<dbReference type="AlphaFoldDB" id="A0A2N7PI30"/>
<dbReference type="Proteomes" id="UP000235731">
    <property type="component" value="Unassembled WGS sequence"/>
</dbReference>
<dbReference type="Gene3D" id="3.40.50.620">
    <property type="entry name" value="HUPs"/>
    <property type="match status" value="2"/>
</dbReference>
<evidence type="ECO:0000256" key="1">
    <source>
        <dbReference type="ARBA" id="ARBA00008791"/>
    </source>
</evidence>
<dbReference type="EMBL" id="PNIE01000095">
    <property type="protein sequence ID" value="PMP61009.1"/>
    <property type="molecule type" value="Genomic_DNA"/>
</dbReference>
<dbReference type="PANTHER" id="PTHR46268:SF6">
    <property type="entry name" value="UNIVERSAL STRESS PROTEIN UP12"/>
    <property type="match status" value="1"/>
</dbReference>
<comment type="similarity">
    <text evidence="1">Belongs to the universal stress protein A family.</text>
</comment>
<evidence type="ECO:0000313" key="4">
    <source>
        <dbReference type="Proteomes" id="UP000235731"/>
    </source>
</evidence>
<dbReference type="Pfam" id="PF00582">
    <property type="entry name" value="Usp"/>
    <property type="match status" value="1"/>
</dbReference>
<sequence>MAKPIALAIDFKKYTPQIIKTGFFLAQRVYQESPLVFFHVIEQFFTPPAYLLPYLNIEKERLEKALNELVDPICPLDITVEKRILLGEFWLALKNFLEEIDPEVVVLGYEPHVFKIPTAEKILERLEINFLVVKERALEKIEKILCPIDFSEKSLSALKKAFFIAKKTEAEIKAFYVITPLELGDKSCDSLYFLEKEKEIKDKWERVIEELKPSGINFSFETLCGNRLDEIVRKMEEEKPDLLILGRRGKVLKIGIGSVSKALLKISKIPVYLVN</sequence>
<comment type="caution">
    <text evidence="3">The sequence shown here is derived from an EMBL/GenBank/DDBJ whole genome shotgun (WGS) entry which is preliminary data.</text>
</comment>
<proteinExistence type="inferred from homology"/>
<protein>
    <recommendedName>
        <fullName evidence="2">UspA domain-containing protein</fullName>
    </recommendedName>
</protein>
<dbReference type="InterPro" id="IPR006015">
    <property type="entry name" value="Universal_stress_UspA"/>
</dbReference>
<gene>
    <name evidence="3" type="ORF">C0197_06370</name>
</gene>
<organism evidence="3 4">
    <name type="scientific">Caldimicrobium thiodismutans</name>
    <dbReference type="NCBI Taxonomy" id="1653476"/>
    <lineage>
        <taxon>Bacteria</taxon>
        <taxon>Pseudomonadati</taxon>
        <taxon>Thermodesulfobacteriota</taxon>
        <taxon>Thermodesulfobacteria</taxon>
        <taxon>Thermodesulfobacteriales</taxon>
        <taxon>Thermodesulfobacteriaceae</taxon>
        <taxon>Caldimicrobium</taxon>
    </lineage>
</organism>
<reference evidence="3 4" key="1">
    <citation type="submission" date="2018-01" db="EMBL/GenBank/DDBJ databases">
        <title>Metagenomic assembled genomes from two thermal pools in the Uzon Caldera, Kamchatka, Russia.</title>
        <authorList>
            <person name="Wilkins L."/>
            <person name="Ettinger C."/>
        </authorList>
    </citation>
    <scope>NUCLEOTIDE SEQUENCE [LARGE SCALE GENOMIC DNA]</scope>
    <source>
        <strain evidence="3">ZAV-15</strain>
    </source>
</reference>
<dbReference type="PANTHER" id="PTHR46268">
    <property type="entry name" value="STRESS RESPONSE PROTEIN NHAX"/>
    <property type="match status" value="1"/>
</dbReference>
<dbReference type="CDD" id="cd00293">
    <property type="entry name" value="USP-like"/>
    <property type="match status" value="2"/>
</dbReference>
<name>A0A2N7PI30_9BACT</name>
<dbReference type="InterPro" id="IPR014729">
    <property type="entry name" value="Rossmann-like_a/b/a_fold"/>
</dbReference>
<dbReference type="SUPFAM" id="SSF52402">
    <property type="entry name" value="Adenine nucleotide alpha hydrolases-like"/>
    <property type="match status" value="2"/>
</dbReference>
<dbReference type="PRINTS" id="PR01438">
    <property type="entry name" value="UNVRSLSTRESS"/>
</dbReference>
<dbReference type="InterPro" id="IPR006016">
    <property type="entry name" value="UspA"/>
</dbReference>
<evidence type="ECO:0000313" key="3">
    <source>
        <dbReference type="EMBL" id="PMP61009.1"/>
    </source>
</evidence>
<feature type="domain" description="UspA" evidence="2">
    <location>
        <begin position="141"/>
        <end position="274"/>
    </location>
</feature>
<evidence type="ECO:0000259" key="2">
    <source>
        <dbReference type="Pfam" id="PF00582"/>
    </source>
</evidence>